<evidence type="ECO:0000256" key="1">
    <source>
        <dbReference type="SAM" id="MobiDB-lite"/>
    </source>
</evidence>
<evidence type="ECO:0000313" key="3">
    <source>
        <dbReference type="Proteomes" id="UP000626109"/>
    </source>
</evidence>
<feature type="region of interest" description="Disordered" evidence="1">
    <location>
        <begin position="1"/>
        <end position="20"/>
    </location>
</feature>
<accession>A0A813HGI3</accession>
<feature type="non-terminal residue" evidence="2">
    <location>
        <position position="102"/>
    </location>
</feature>
<reference evidence="2" key="1">
    <citation type="submission" date="2021-02" db="EMBL/GenBank/DDBJ databases">
        <authorList>
            <person name="Dougan E. K."/>
            <person name="Rhodes N."/>
            <person name="Thang M."/>
            <person name="Chan C."/>
        </authorList>
    </citation>
    <scope>NUCLEOTIDE SEQUENCE</scope>
</reference>
<sequence length="102" mass="10608">ALAASSRVRSLGQEAGPAEDLASEYSGSFMGFVEDTVEADSEVPDLGEYHIWFAGSPKSKTGSAHLQSLAASEAGLMLHTISYDGSEASGIRPDRMKGPGGF</sequence>
<gene>
    <name evidence="2" type="ORF">PGLA2088_LOCUS1648</name>
</gene>
<proteinExistence type="predicted"/>
<dbReference type="Proteomes" id="UP000626109">
    <property type="component" value="Unassembled WGS sequence"/>
</dbReference>
<name>A0A813HGI3_POLGL</name>
<evidence type="ECO:0000313" key="2">
    <source>
        <dbReference type="EMBL" id="CAE8636616.1"/>
    </source>
</evidence>
<comment type="caution">
    <text evidence="2">The sequence shown here is derived from an EMBL/GenBank/DDBJ whole genome shotgun (WGS) entry which is preliminary data.</text>
</comment>
<dbReference type="AlphaFoldDB" id="A0A813HGI3"/>
<protein>
    <submittedName>
        <fullName evidence="2">Uncharacterized protein</fullName>
    </submittedName>
</protein>
<dbReference type="EMBL" id="CAJNNW010001299">
    <property type="protein sequence ID" value="CAE8636616.1"/>
    <property type="molecule type" value="Genomic_DNA"/>
</dbReference>
<organism evidence="2 3">
    <name type="scientific">Polarella glacialis</name>
    <name type="common">Dinoflagellate</name>
    <dbReference type="NCBI Taxonomy" id="89957"/>
    <lineage>
        <taxon>Eukaryota</taxon>
        <taxon>Sar</taxon>
        <taxon>Alveolata</taxon>
        <taxon>Dinophyceae</taxon>
        <taxon>Suessiales</taxon>
        <taxon>Suessiaceae</taxon>
        <taxon>Polarella</taxon>
    </lineage>
</organism>